<proteinExistence type="predicted"/>
<dbReference type="InterPro" id="IPR009363">
    <property type="entry name" value="Phage_Mu_Gp16"/>
</dbReference>
<evidence type="ECO:0000313" key="1">
    <source>
        <dbReference type="EMBL" id="DAD65934.1"/>
    </source>
</evidence>
<evidence type="ECO:0008006" key="2">
    <source>
        <dbReference type="Google" id="ProtNLM"/>
    </source>
</evidence>
<sequence length="161" mass="18741">MRINKKDELKKYYIKMIHTLKHNYFVDDECRKVYLQAEFGKDSLKDLNIDELRKVLEVVGYKSKFNPKLKQTSTKDAVVAAGGVPRAFAKKDPLKATQKQLDTIVGIWNRIARTKTGLALRLFIERITGRMVFHLWYLSRQEATDVIIALRKMQGAYFDSK</sequence>
<accession>A0A8S5L7P6</accession>
<name>A0A8S5L7P6_9CAUD</name>
<reference evidence="1" key="1">
    <citation type="journal article" date="2021" name="Proc. Natl. Acad. Sci. U.S.A.">
        <title>A Catalog of Tens of Thousands of Viruses from Human Metagenomes Reveals Hidden Associations with Chronic Diseases.</title>
        <authorList>
            <person name="Tisza M.J."/>
            <person name="Buck C.B."/>
        </authorList>
    </citation>
    <scope>NUCLEOTIDE SEQUENCE</scope>
    <source>
        <strain evidence="1">CtgFB34</strain>
    </source>
</reference>
<dbReference type="Pfam" id="PF06252">
    <property type="entry name" value="GemA"/>
    <property type="match status" value="1"/>
</dbReference>
<organism evidence="1">
    <name type="scientific">Siphoviridae sp. ctgFB34</name>
    <dbReference type="NCBI Taxonomy" id="2823591"/>
    <lineage>
        <taxon>Viruses</taxon>
        <taxon>Duplodnaviria</taxon>
        <taxon>Heunggongvirae</taxon>
        <taxon>Uroviricota</taxon>
        <taxon>Caudoviricetes</taxon>
    </lineage>
</organism>
<dbReference type="EMBL" id="BK014651">
    <property type="protein sequence ID" value="DAD65934.1"/>
    <property type="molecule type" value="Genomic_DNA"/>
</dbReference>
<protein>
    <recommendedName>
        <fullName evidence="2">DUF1018 domain-containing protein</fullName>
    </recommendedName>
</protein>